<evidence type="ECO:0000256" key="1">
    <source>
        <dbReference type="ARBA" id="ARBA00022723"/>
    </source>
</evidence>
<feature type="domain" description="Tyrosinase copper-binding" evidence="3">
    <location>
        <begin position="32"/>
        <end position="217"/>
    </location>
</feature>
<proteinExistence type="predicted"/>
<sequence length="223" mass="26049">RKEYRDLTEDEQERFFSAVQTLMTPSTPGRPSQYDVFVKDHHKYSAYGHKSPAFFPFHRIYIRGFERALQTIDPSVMLPYFDWSIDSQAPEASILFTDAHFGGNGDPNHERCVKTGRFTSYEPYYPVKLLKGRTKRCIRRKFNRGKHVGAFLPIEAIAKIINDAKSFVALSKKVELQPHAAFHNGMGLTFRSMWSPQDVLFFLHHAFIDKIWEDWQKINMAER</sequence>
<evidence type="ECO:0000256" key="2">
    <source>
        <dbReference type="ARBA" id="ARBA00023008"/>
    </source>
</evidence>
<feature type="non-terminal residue" evidence="4">
    <location>
        <position position="223"/>
    </location>
</feature>
<dbReference type="PRINTS" id="PR00092">
    <property type="entry name" value="TYROSINASE"/>
</dbReference>
<dbReference type="PANTHER" id="PTHR11474:SF126">
    <property type="entry name" value="TYROSINASE-LIKE PROTEIN TYR-1-RELATED"/>
    <property type="match status" value="1"/>
</dbReference>
<evidence type="ECO:0000259" key="3">
    <source>
        <dbReference type="Pfam" id="PF00264"/>
    </source>
</evidence>
<dbReference type="GO" id="GO:0046872">
    <property type="term" value="F:metal ion binding"/>
    <property type="evidence" value="ECO:0007669"/>
    <property type="project" value="UniProtKB-KW"/>
</dbReference>
<reference evidence="5" key="1">
    <citation type="journal article" date="2018" name="Nat. Microbiol.">
        <title>Leveraging single-cell genomics to expand the fungal tree of life.</title>
        <authorList>
            <person name="Ahrendt S.R."/>
            <person name="Quandt C.A."/>
            <person name="Ciobanu D."/>
            <person name="Clum A."/>
            <person name="Salamov A."/>
            <person name="Andreopoulos B."/>
            <person name="Cheng J.F."/>
            <person name="Woyke T."/>
            <person name="Pelin A."/>
            <person name="Henrissat B."/>
            <person name="Reynolds N.K."/>
            <person name="Benny G.L."/>
            <person name="Smith M.E."/>
            <person name="James T.Y."/>
            <person name="Grigoriev I.V."/>
        </authorList>
    </citation>
    <scope>NUCLEOTIDE SEQUENCE [LARGE SCALE GENOMIC DNA]</scope>
</reference>
<evidence type="ECO:0000313" key="4">
    <source>
        <dbReference type="EMBL" id="RKP13147.1"/>
    </source>
</evidence>
<dbReference type="AlphaFoldDB" id="A0A4P9Y2R2"/>
<accession>A0A4P9Y2R2</accession>
<dbReference type="Proteomes" id="UP000267251">
    <property type="component" value="Unassembled WGS sequence"/>
</dbReference>
<dbReference type="OrthoDB" id="6132182at2759"/>
<dbReference type="Pfam" id="PF00264">
    <property type="entry name" value="Tyrosinase"/>
    <property type="match status" value="1"/>
</dbReference>
<protein>
    <recommendedName>
        <fullName evidence="3">Tyrosinase copper-binding domain-containing protein</fullName>
    </recommendedName>
</protein>
<keyword evidence="5" id="KW-1185">Reference proteome</keyword>
<keyword evidence="2" id="KW-0186">Copper</keyword>
<dbReference type="PANTHER" id="PTHR11474">
    <property type="entry name" value="TYROSINASE FAMILY MEMBER"/>
    <property type="match status" value="1"/>
</dbReference>
<dbReference type="EMBL" id="KZ988096">
    <property type="protein sequence ID" value="RKP13147.1"/>
    <property type="molecule type" value="Genomic_DNA"/>
</dbReference>
<evidence type="ECO:0000313" key="5">
    <source>
        <dbReference type="Proteomes" id="UP000267251"/>
    </source>
</evidence>
<dbReference type="InterPro" id="IPR050316">
    <property type="entry name" value="Tyrosinase/Hemocyanin"/>
</dbReference>
<dbReference type="InterPro" id="IPR008922">
    <property type="entry name" value="Di-copper_centre_dom_sf"/>
</dbReference>
<dbReference type="SUPFAM" id="SSF48056">
    <property type="entry name" value="Di-copper centre-containing domain"/>
    <property type="match status" value="1"/>
</dbReference>
<organism evidence="4 5">
    <name type="scientific">Piptocephalis cylindrospora</name>
    <dbReference type="NCBI Taxonomy" id="1907219"/>
    <lineage>
        <taxon>Eukaryota</taxon>
        <taxon>Fungi</taxon>
        <taxon>Fungi incertae sedis</taxon>
        <taxon>Zoopagomycota</taxon>
        <taxon>Zoopagomycotina</taxon>
        <taxon>Zoopagomycetes</taxon>
        <taxon>Zoopagales</taxon>
        <taxon>Piptocephalidaceae</taxon>
        <taxon>Piptocephalis</taxon>
    </lineage>
</organism>
<name>A0A4P9Y2R2_9FUNG</name>
<dbReference type="InterPro" id="IPR002227">
    <property type="entry name" value="Tyrosinase_Cu-bd"/>
</dbReference>
<feature type="non-terminal residue" evidence="4">
    <location>
        <position position="1"/>
    </location>
</feature>
<gene>
    <name evidence="4" type="ORF">BJ684DRAFT_4157</name>
</gene>
<dbReference type="GO" id="GO:0016491">
    <property type="term" value="F:oxidoreductase activity"/>
    <property type="evidence" value="ECO:0007669"/>
    <property type="project" value="InterPro"/>
</dbReference>
<dbReference type="Gene3D" id="1.10.1280.10">
    <property type="entry name" value="Di-copper center containing domain from catechol oxidase"/>
    <property type="match status" value="1"/>
</dbReference>
<keyword evidence="1" id="KW-0479">Metal-binding</keyword>